<reference evidence="3" key="1">
    <citation type="submission" date="2020-02" db="EMBL/GenBank/DDBJ databases">
        <authorList>
            <person name="Scholz U."/>
            <person name="Mascher M."/>
            <person name="Fiebig A."/>
        </authorList>
    </citation>
    <scope>NUCLEOTIDE SEQUENCE</scope>
</reference>
<evidence type="ECO:0000313" key="3">
    <source>
        <dbReference type="EMBL" id="CAA7408099.1"/>
    </source>
</evidence>
<dbReference type="PANTHER" id="PTHR34807:SF3">
    <property type="entry name" value="OS08G0270800 PROTEIN"/>
    <property type="match status" value="1"/>
</dbReference>
<dbReference type="AlphaFoldDB" id="A0A7I8LDK9"/>
<gene>
    <name evidence="3" type="ORF">SI8410_14018777</name>
</gene>
<feature type="compositionally biased region" description="Basic and acidic residues" evidence="2">
    <location>
        <begin position="99"/>
        <end position="122"/>
    </location>
</feature>
<keyword evidence="4" id="KW-1185">Reference proteome</keyword>
<keyword evidence="1" id="KW-0175">Coiled coil</keyword>
<evidence type="ECO:0000313" key="4">
    <source>
        <dbReference type="Proteomes" id="UP000663760"/>
    </source>
</evidence>
<sequence length="230" mass="25736">MKKARAAPAEAALPHHPYPVISEDDRAWFKLQHLKQDYEDLQKDAAVKRRRLTMARQRARKLNDEVRFLRRRYKFLIQNASPIPYKLKTRPQKTSNALKLRERRSPIRVDAVGRDDGSHTAEEATLPKTSGILDLNQISLPEGEEAEFQSPSEAPPMESSRRYLPEGDAVPSGGSRPPLAESSSRRRTPEGDLPGGLLKSPICRDAGGGGGSSRRGKRKVSWQDQVALKV</sequence>
<evidence type="ECO:0000256" key="2">
    <source>
        <dbReference type="SAM" id="MobiDB-lite"/>
    </source>
</evidence>
<accession>A0A7I8LDK9</accession>
<feature type="coiled-coil region" evidence="1">
    <location>
        <begin position="31"/>
        <end position="79"/>
    </location>
</feature>
<dbReference type="OrthoDB" id="993453at2759"/>
<dbReference type="PANTHER" id="PTHR34807">
    <property type="entry name" value="OS08G0270800 PROTEIN"/>
    <property type="match status" value="1"/>
</dbReference>
<dbReference type="EMBL" id="LR746277">
    <property type="protein sequence ID" value="CAA7408099.1"/>
    <property type="molecule type" value="Genomic_DNA"/>
</dbReference>
<dbReference type="Proteomes" id="UP000663760">
    <property type="component" value="Chromosome 14"/>
</dbReference>
<name>A0A7I8LDK9_SPIIN</name>
<feature type="region of interest" description="Disordered" evidence="2">
    <location>
        <begin position="90"/>
        <end position="230"/>
    </location>
</feature>
<organism evidence="3 4">
    <name type="scientific">Spirodela intermedia</name>
    <name type="common">Intermediate duckweed</name>
    <dbReference type="NCBI Taxonomy" id="51605"/>
    <lineage>
        <taxon>Eukaryota</taxon>
        <taxon>Viridiplantae</taxon>
        <taxon>Streptophyta</taxon>
        <taxon>Embryophyta</taxon>
        <taxon>Tracheophyta</taxon>
        <taxon>Spermatophyta</taxon>
        <taxon>Magnoliopsida</taxon>
        <taxon>Liliopsida</taxon>
        <taxon>Araceae</taxon>
        <taxon>Lemnoideae</taxon>
        <taxon>Spirodela</taxon>
    </lineage>
</organism>
<protein>
    <submittedName>
        <fullName evidence="3">Uncharacterized protein</fullName>
    </submittedName>
</protein>
<proteinExistence type="predicted"/>
<evidence type="ECO:0000256" key="1">
    <source>
        <dbReference type="SAM" id="Coils"/>
    </source>
</evidence>